<dbReference type="Gene3D" id="3.40.50.300">
    <property type="entry name" value="P-loop containing nucleotide triphosphate hydrolases"/>
    <property type="match status" value="2"/>
</dbReference>
<feature type="domain" description="Helicase C-terminal" evidence="15">
    <location>
        <begin position="756"/>
        <end position="910"/>
    </location>
</feature>
<evidence type="ECO:0000256" key="5">
    <source>
        <dbReference type="ARBA" id="ARBA00022801"/>
    </source>
</evidence>
<keyword evidence="5 13" id="KW-0378">Hydrolase</keyword>
<dbReference type="InterPro" id="IPR036101">
    <property type="entry name" value="CarD-like/TRCF_RID_sf"/>
</dbReference>
<dbReference type="OrthoDB" id="9804325at2"/>
<dbReference type="Proteomes" id="UP000199452">
    <property type="component" value="Unassembled WGS sequence"/>
</dbReference>
<dbReference type="Pfam" id="PF03461">
    <property type="entry name" value="TRCF"/>
    <property type="match status" value="1"/>
</dbReference>
<dbReference type="GO" id="GO:0003684">
    <property type="term" value="F:damaged DNA binding"/>
    <property type="evidence" value="ECO:0007669"/>
    <property type="project" value="InterPro"/>
</dbReference>
<dbReference type="CDD" id="cd17991">
    <property type="entry name" value="DEXHc_TRCF"/>
    <property type="match status" value="1"/>
</dbReference>
<evidence type="ECO:0000256" key="9">
    <source>
        <dbReference type="ARBA" id="ARBA00023204"/>
    </source>
</evidence>
<dbReference type="InterPro" id="IPR005118">
    <property type="entry name" value="TRCF_C"/>
</dbReference>
<dbReference type="SMART" id="SM01058">
    <property type="entry name" value="CarD_TRCF"/>
    <property type="match status" value="1"/>
</dbReference>
<proteinExistence type="inferred from homology"/>
<dbReference type="SMART" id="SM00487">
    <property type="entry name" value="DEXDc"/>
    <property type="match status" value="1"/>
</dbReference>
<keyword evidence="9 13" id="KW-0234">DNA repair</keyword>
<dbReference type="RefSeq" id="WP_092438097.1">
    <property type="nucleotide sequence ID" value="NZ_FMYP01000029.1"/>
</dbReference>
<dbReference type="InterPro" id="IPR011545">
    <property type="entry name" value="DEAD/DEAH_box_helicase_dom"/>
</dbReference>
<sequence>MSQSDFLLLFERNSAVRALAEHIKSNNPRILLKNTAGSSIALAAALSITEGIHLFLLADRDEAAYFYNDMVPLLEEDEVLFFPSSYKRSIQFGNPDPSGIIQRTKVVSQINLLQKQKGKSSRLVIVSYPEALVEKIPDQVQMDKNTMVLSAGEKISLSFAVEVIQEYGFLRVDFVFEPGQYSVRGGIVDVFSFSNNKPYRIDFFGDEVESIREFDIETQLSNQKVTKITIVPHVTAELKGEKMVSLLNHTGSKTVFWIKDGALFLERIKQLYELTEQSREAQDENPGWKHKDNVLIKERELKASLEAGHSIEFGQHPLYPDVFALDFNMTPQPSFAKNFDLLTKNIEESTLAGYQTIILSDNENQTNRLKEIISKTAKQEVSLSFKKVNLHEGFIDKDLKLACYTDHQLFERYHRYKIRGEYNRSEALTIQELNTLQPGDYVVHIDHGVGTFVGLVRTNENGRIQEAIRLVYKDNDVLLISIHNLHRISKFRGKDGEPPKVNKLGSGAWQKLKQATKKKVKDIAKDLIILYAKRREQKGFTFSPDTYMQQELEASFIYEDTPDQTKSTQAVKDDMELPIPMDRLVCGDVGFGKTEIAIRAAFKAVADSKQVAILVPTTILALQHFKTFKNRLANFPCTIDYVSRFKGAKEQKETLSMLAEGKIDILIGTHRLLSKEIKFKDLGLLIIDEEQKFGVSAKEKLRKIKENVDTLTLTATPIPRTLQFSLMGARDLSIIATPPPNRYPIATELHVFNENIIRDAINYELDRGGQVFFVHNRVSNILEIENYIKKVCPTARTIVGHGQMDGPTLEKTMMDFIEGEYDVLVATTIIEAGLDIPNANTIIINNAHMHGLSDLHQLRGRVGRTNRKAFCYLLAPPPATLTNEARRRLRAIEEFSDLGSGFNIAMQDLEIRGAGNLLGGEQSGFIAEVGFETYHKILTEAIQEMKEEEFKDLFKEEFEKKEEEGTNNYVQDCHIETDMDIILPDNYIGSTTEKIKLYRELDNITDEEGIRKFEIMLNDRFGLPPRQVSELLNVVRLRWNAMKLGFEKITLKGGIMLANYIGNQISPFYTSSTFANSMAYYQSNSKRFKMKESTNKLTVVVQKVVNVGDALELTNRMLESVAPKKINQQATAQNPWLK</sequence>
<dbReference type="PROSITE" id="PS51192">
    <property type="entry name" value="HELICASE_ATP_BIND_1"/>
    <property type="match status" value="1"/>
</dbReference>
<dbReference type="SMART" id="SM00982">
    <property type="entry name" value="TRCF"/>
    <property type="match status" value="1"/>
</dbReference>
<comment type="function">
    <text evidence="13">Couples transcription and DNA repair by recognizing RNA polymerase (RNAP) stalled at DNA lesions. Mediates ATP-dependent release of RNAP and its truncated transcript from the DNA, and recruitment of nucleotide excision repair machinery to the damaged site.</text>
</comment>
<dbReference type="InterPro" id="IPR027417">
    <property type="entry name" value="P-loop_NTPase"/>
</dbReference>
<evidence type="ECO:0000256" key="6">
    <source>
        <dbReference type="ARBA" id="ARBA00022806"/>
    </source>
</evidence>
<dbReference type="InterPro" id="IPR001650">
    <property type="entry name" value="Helicase_C-like"/>
</dbReference>
<dbReference type="InterPro" id="IPR047112">
    <property type="entry name" value="RecG/Mfd"/>
</dbReference>
<evidence type="ECO:0000256" key="2">
    <source>
        <dbReference type="ARBA" id="ARBA00022490"/>
    </source>
</evidence>
<dbReference type="PANTHER" id="PTHR47964:SF1">
    <property type="entry name" value="ATP-DEPENDENT DNA HELICASE HOMOLOG RECG, CHLOROPLASTIC"/>
    <property type="match status" value="1"/>
</dbReference>
<dbReference type="InterPro" id="IPR003711">
    <property type="entry name" value="CarD-like/TRCF_RID"/>
</dbReference>
<organism evidence="16 17">
    <name type="scientific">Williamwhitmania taraxaci</name>
    <dbReference type="NCBI Taxonomy" id="1640674"/>
    <lineage>
        <taxon>Bacteria</taxon>
        <taxon>Pseudomonadati</taxon>
        <taxon>Bacteroidota</taxon>
        <taxon>Bacteroidia</taxon>
        <taxon>Bacteroidales</taxon>
        <taxon>Williamwhitmaniaceae</taxon>
        <taxon>Williamwhitmania</taxon>
    </lineage>
</organism>
<dbReference type="Gene3D" id="3.30.2060.10">
    <property type="entry name" value="Penicillin-binding protein 1b domain"/>
    <property type="match status" value="1"/>
</dbReference>
<keyword evidence="17" id="KW-1185">Reference proteome</keyword>
<dbReference type="PANTHER" id="PTHR47964">
    <property type="entry name" value="ATP-DEPENDENT DNA HELICASE HOMOLOG RECG, CHLOROPLASTIC"/>
    <property type="match status" value="1"/>
</dbReference>
<dbReference type="NCBIfam" id="TIGR00580">
    <property type="entry name" value="mfd"/>
    <property type="match status" value="1"/>
</dbReference>
<dbReference type="InterPro" id="IPR037235">
    <property type="entry name" value="TRCF-like_C_D7"/>
</dbReference>
<keyword evidence="4 13" id="KW-0227">DNA damage</keyword>
<dbReference type="Gene3D" id="2.40.10.170">
    <property type="match status" value="1"/>
</dbReference>
<evidence type="ECO:0000256" key="10">
    <source>
        <dbReference type="ARBA" id="ARBA00061104"/>
    </source>
</evidence>
<comment type="similarity">
    <text evidence="11 13">In the C-terminal section; belongs to the helicase family. RecG subfamily.</text>
</comment>
<evidence type="ECO:0000259" key="15">
    <source>
        <dbReference type="PROSITE" id="PS51194"/>
    </source>
</evidence>
<dbReference type="AlphaFoldDB" id="A0A1G6L5I7"/>
<gene>
    <name evidence="13" type="primary">mfd</name>
    <name evidence="16" type="ORF">SAMN05216323_10297</name>
</gene>
<comment type="subcellular location">
    <subcellularLocation>
        <location evidence="1 13">Cytoplasm</location>
    </subcellularLocation>
</comment>
<dbReference type="Gene3D" id="3.90.1150.50">
    <property type="entry name" value="Transcription-repair-coupling factor, D7 domain"/>
    <property type="match status" value="1"/>
</dbReference>
<dbReference type="SUPFAM" id="SSF52540">
    <property type="entry name" value="P-loop containing nucleoside triphosphate hydrolases"/>
    <property type="match status" value="3"/>
</dbReference>
<keyword evidence="8 13" id="KW-0238">DNA-binding</keyword>
<dbReference type="EC" id="3.6.4.-" evidence="13"/>
<dbReference type="GO" id="GO:0005737">
    <property type="term" value="C:cytoplasm"/>
    <property type="evidence" value="ECO:0007669"/>
    <property type="project" value="UniProtKB-SubCell"/>
</dbReference>
<evidence type="ECO:0000256" key="1">
    <source>
        <dbReference type="ARBA" id="ARBA00004496"/>
    </source>
</evidence>
<dbReference type="STRING" id="1640674.SAMN05216323_10297"/>
<dbReference type="GO" id="GO:0006355">
    <property type="term" value="P:regulation of DNA-templated transcription"/>
    <property type="evidence" value="ECO:0007669"/>
    <property type="project" value="UniProtKB-UniRule"/>
</dbReference>
<comment type="similarity">
    <text evidence="10 13">In the N-terminal section; belongs to the UvrB family.</text>
</comment>
<dbReference type="Pfam" id="PF00270">
    <property type="entry name" value="DEAD"/>
    <property type="match status" value="1"/>
</dbReference>
<dbReference type="FunFam" id="3.40.50.300:FF:000546">
    <property type="entry name" value="Transcription-repair-coupling factor"/>
    <property type="match status" value="1"/>
</dbReference>
<dbReference type="InterPro" id="IPR004576">
    <property type="entry name" value="Mfd"/>
</dbReference>
<evidence type="ECO:0000256" key="3">
    <source>
        <dbReference type="ARBA" id="ARBA00022741"/>
    </source>
</evidence>
<name>A0A1G6L5I7_9BACT</name>
<evidence type="ECO:0000256" key="8">
    <source>
        <dbReference type="ARBA" id="ARBA00023125"/>
    </source>
</evidence>
<protein>
    <recommendedName>
        <fullName evidence="12 13">Transcription-repair-coupling factor</fullName>
        <shortName evidence="13">TRCF</shortName>
        <ecNumber evidence="13">3.6.4.-</ecNumber>
    </recommendedName>
</protein>
<keyword evidence="7 13" id="KW-0067">ATP-binding</keyword>
<feature type="domain" description="Helicase ATP-binding" evidence="14">
    <location>
        <begin position="574"/>
        <end position="735"/>
    </location>
</feature>
<evidence type="ECO:0000256" key="13">
    <source>
        <dbReference type="HAMAP-Rule" id="MF_00969"/>
    </source>
</evidence>
<dbReference type="HAMAP" id="MF_00969">
    <property type="entry name" value="TRCF"/>
    <property type="match status" value="1"/>
</dbReference>
<dbReference type="InterPro" id="IPR014001">
    <property type="entry name" value="Helicase_ATP-bd"/>
</dbReference>
<dbReference type="Pfam" id="PF00271">
    <property type="entry name" value="Helicase_C"/>
    <property type="match status" value="1"/>
</dbReference>
<dbReference type="EMBL" id="FMYP01000029">
    <property type="protein sequence ID" value="SDC38447.1"/>
    <property type="molecule type" value="Genomic_DNA"/>
</dbReference>
<dbReference type="SUPFAM" id="SSF143517">
    <property type="entry name" value="TRCF domain-like"/>
    <property type="match status" value="1"/>
</dbReference>
<keyword evidence="2 13" id="KW-0963">Cytoplasm</keyword>
<keyword evidence="6" id="KW-0347">Helicase</keyword>
<dbReference type="Pfam" id="PF02559">
    <property type="entry name" value="CarD_TRCF_RID"/>
    <property type="match status" value="1"/>
</dbReference>
<dbReference type="PROSITE" id="PS51194">
    <property type="entry name" value="HELICASE_CTER"/>
    <property type="match status" value="1"/>
</dbReference>
<dbReference type="InterPro" id="IPR041471">
    <property type="entry name" value="UvrB_inter"/>
</dbReference>
<evidence type="ECO:0000256" key="11">
    <source>
        <dbReference type="ARBA" id="ARBA00061399"/>
    </source>
</evidence>
<dbReference type="Pfam" id="PF17757">
    <property type="entry name" value="UvrB_inter"/>
    <property type="match status" value="1"/>
</dbReference>
<dbReference type="SMART" id="SM00490">
    <property type="entry name" value="HELICc"/>
    <property type="match status" value="1"/>
</dbReference>
<evidence type="ECO:0000256" key="4">
    <source>
        <dbReference type="ARBA" id="ARBA00022763"/>
    </source>
</evidence>
<reference evidence="16 17" key="1">
    <citation type="submission" date="2016-09" db="EMBL/GenBank/DDBJ databases">
        <authorList>
            <person name="Capua I."/>
            <person name="De Benedictis P."/>
            <person name="Joannis T."/>
            <person name="Lombin L.H."/>
            <person name="Cattoli G."/>
        </authorList>
    </citation>
    <scope>NUCLEOTIDE SEQUENCE [LARGE SCALE GENOMIC DNA]</scope>
    <source>
        <strain evidence="16 17">A7P-90m</strain>
    </source>
</reference>
<evidence type="ECO:0000313" key="17">
    <source>
        <dbReference type="Proteomes" id="UP000199452"/>
    </source>
</evidence>
<dbReference type="GO" id="GO:0016787">
    <property type="term" value="F:hydrolase activity"/>
    <property type="evidence" value="ECO:0007669"/>
    <property type="project" value="UniProtKB-KW"/>
</dbReference>
<accession>A0A1G6L5I7</accession>
<evidence type="ECO:0000256" key="12">
    <source>
        <dbReference type="ARBA" id="ARBA00070128"/>
    </source>
</evidence>
<evidence type="ECO:0000313" key="16">
    <source>
        <dbReference type="EMBL" id="SDC38447.1"/>
    </source>
</evidence>
<evidence type="ECO:0000259" key="14">
    <source>
        <dbReference type="PROSITE" id="PS51192"/>
    </source>
</evidence>
<dbReference type="GO" id="GO:0003678">
    <property type="term" value="F:DNA helicase activity"/>
    <property type="evidence" value="ECO:0007669"/>
    <property type="project" value="TreeGrafter"/>
</dbReference>
<dbReference type="GO" id="GO:0005524">
    <property type="term" value="F:ATP binding"/>
    <property type="evidence" value="ECO:0007669"/>
    <property type="project" value="UniProtKB-UniRule"/>
</dbReference>
<dbReference type="SUPFAM" id="SSF141259">
    <property type="entry name" value="CarD-like"/>
    <property type="match status" value="1"/>
</dbReference>
<evidence type="ECO:0000256" key="7">
    <source>
        <dbReference type="ARBA" id="ARBA00022840"/>
    </source>
</evidence>
<dbReference type="GO" id="GO:0000716">
    <property type="term" value="P:transcription-coupled nucleotide-excision repair, DNA damage recognition"/>
    <property type="evidence" value="ECO:0007669"/>
    <property type="project" value="UniProtKB-UniRule"/>
</dbReference>
<keyword evidence="3 13" id="KW-0547">Nucleotide-binding</keyword>